<reference evidence="1 2" key="1">
    <citation type="journal article" date="2018" name="Environ. Microbiol.">
        <title>Novel energy conservation strategies and behaviour of Pelotomaculum schinkii driving syntrophic propionate catabolism.</title>
        <authorList>
            <person name="Hidalgo-Ahumada C.A.P."/>
            <person name="Nobu M.K."/>
            <person name="Narihiro T."/>
            <person name="Tamaki H."/>
            <person name="Liu W.T."/>
            <person name="Kamagata Y."/>
            <person name="Stams A.J.M."/>
            <person name="Imachi H."/>
            <person name="Sousa D.Z."/>
        </authorList>
    </citation>
    <scope>NUCLEOTIDE SEQUENCE [LARGE SCALE GENOMIC DNA]</scope>
    <source>
        <strain evidence="1 2">HH</strain>
    </source>
</reference>
<evidence type="ECO:0000313" key="2">
    <source>
        <dbReference type="Proteomes" id="UP000298324"/>
    </source>
</evidence>
<gene>
    <name evidence="1" type="ORF">Psch_00341</name>
</gene>
<dbReference type="InterPro" id="IPR011989">
    <property type="entry name" value="ARM-like"/>
</dbReference>
<comment type="caution">
    <text evidence="1">The sequence shown here is derived from an EMBL/GenBank/DDBJ whole genome shotgun (WGS) entry which is preliminary data.</text>
</comment>
<keyword evidence="2" id="KW-1185">Reference proteome</keyword>
<evidence type="ECO:0008006" key="3">
    <source>
        <dbReference type="Google" id="ProtNLM"/>
    </source>
</evidence>
<dbReference type="Gene3D" id="1.25.10.10">
    <property type="entry name" value="Leucine-rich Repeat Variant"/>
    <property type="match status" value="1"/>
</dbReference>
<organism evidence="1 2">
    <name type="scientific">Pelotomaculum schinkii</name>
    <dbReference type="NCBI Taxonomy" id="78350"/>
    <lineage>
        <taxon>Bacteria</taxon>
        <taxon>Bacillati</taxon>
        <taxon>Bacillota</taxon>
        <taxon>Clostridia</taxon>
        <taxon>Eubacteriales</taxon>
        <taxon>Desulfotomaculaceae</taxon>
        <taxon>Pelotomaculum</taxon>
    </lineage>
</organism>
<dbReference type="SUPFAM" id="SSF48371">
    <property type="entry name" value="ARM repeat"/>
    <property type="match status" value="1"/>
</dbReference>
<dbReference type="AlphaFoldDB" id="A0A4Y7RDF6"/>
<dbReference type="EMBL" id="QFGA01000001">
    <property type="protein sequence ID" value="TEB06809.1"/>
    <property type="molecule type" value="Genomic_DNA"/>
</dbReference>
<name>A0A4Y7RDF6_9FIRM</name>
<accession>A0A4Y7RDF6</accession>
<proteinExistence type="predicted"/>
<sequence>MDKKDAIDFLKKHQPMPDDKNLSKDVITKYNEIREYFLTNPDEDCIPLFLNSFGERDGFGVYQLIEGLIAKFKKNHVMPHLLKALESHYRSIRYWNASIASSFPSEELFEPLKKMLFENDVDIRYASITAIAQLALSGIKCNEVIDVLEDALSRETGDDISEFIQEVIDDIKSSN</sequence>
<protein>
    <recommendedName>
        <fullName evidence="3">HEAT repeat protein</fullName>
    </recommendedName>
</protein>
<dbReference type="Proteomes" id="UP000298324">
    <property type="component" value="Unassembled WGS sequence"/>
</dbReference>
<dbReference type="InterPro" id="IPR016024">
    <property type="entry name" value="ARM-type_fold"/>
</dbReference>
<dbReference type="RefSeq" id="WP_190238940.1">
    <property type="nucleotide sequence ID" value="NZ_QFGA01000001.1"/>
</dbReference>
<evidence type="ECO:0000313" key="1">
    <source>
        <dbReference type="EMBL" id="TEB06809.1"/>
    </source>
</evidence>